<protein>
    <recommendedName>
        <fullName evidence="6">NAD(P)-binding protein</fullName>
    </recommendedName>
</protein>
<gene>
    <name evidence="4" type="ORF">R9X50_00558400</name>
</gene>
<dbReference type="GO" id="GO:0016491">
    <property type="term" value="F:oxidoreductase activity"/>
    <property type="evidence" value="ECO:0007669"/>
    <property type="project" value="UniProtKB-KW"/>
</dbReference>
<keyword evidence="2" id="KW-0560">Oxidoreductase</keyword>
<name>A0AAQ3RAZ9_9PEZI</name>
<dbReference type="Proteomes" id="UP001303373">
    <property type="component" value="Chromosome 9"/>
</dbReference>
<keyword evidence="5" id="KW-1185">Reference proteome</keyword>
<dbReference type="Pfam" id="PF00106">
    <property type="entry name" value="adh_short"/>
    <property type="match status" value="1"/>
</dbReference>
<evidence type="ECO:0000256" key="1">
    <source>
        <dbReference type="ARBA" id="ARBA00006484"/>
    </source>
</evidence>
<dbReference type="PANTHER" id="PTHR24320">
    <property type="entry name" value="RETINOL DEHYDROGENASE"/>
    <property type="match status" value="1"/>
</dbReference>
<dbReference type="Gene3D" id="3.40.50.720">
    <property type="entry name" value="NAD(P)-binding Rossmann-like Domain"/>
    <property type="match status" value="1"/>
</dbReference>
<keyword evidence="3" id="KW-0812">Transmembrane</keyword>
<keyword evidence="3" id="KW-1133">Transmembrane helix</keyword>
<evidence type="ECO:0000313" key="5">
    <source>
        <dbReference type="Proteomes" id="UP001303373"/>
    </source>
</evidence>
<dbReference type="InterPro" id="IPR036291">
    <property type="entry name" value="NAD(P)-bd_dom_sf"/>
</dbReference>
<evidence type="ECO:0000256" key="2">
    <source>
        <dbReference type="ARBA" id="ARBA00023002"/>
    </source>
</evidence>
<reference evidence="4 5" key="1">
    <citation type="submission" date="2023-11" db="EMBL/GenBank/DDBJ databases">
        <title>An acidophilic fungus is an integral part of prey digestion in a carnivorous sundew plant.</title>
        <authorList>
            <person name="Tsai I.J."/>
        </authorList>
    </citation>
    <scope>NUCLEOTIDE SEQUENCE [LARGE SCALE GENOMIC DNA]</scope>
    <source>
        <strain evidence="4">169a</strain>
    </source>
</reference>
<evidence type="ECO:0000256" key="3">
    <source>
        <dbReference type="SAM" id="Phobius"/>
    </source>
</evidence>
<sequence length="396" mass="43028">MLSFPPKLLEPNATLVVPLLLLLCTYVVVLRPLYNIFFHPLRRYPGPKLWAASTWPWAIMFLSGKSHLVLPQLHESLGGHLWTRADWQKAGKSEGTMDVPNLAGRTILITGANTGLGRQTALELAKHHPAELWLTARDEAKAKEVVAAVQKELDGQGTVNVLPLDLTSFASVQQAAATFLSKTSRLDILYLNAGILGAPAGLTKDGYEIHIGVNHLGHALLLHLLTPRLIETASSQGSPPRVVSVASIGYKHCGENGIALSTLRDLDAGLTPVQRYTQSKLANVLYAQEVGRRFPQFTTVSIDPGSVATELFSREPGDAQVKHLQENVAPKSTKPVQEGVKNHLWAGTVSAEKLVSGKYYEPVGKSGTETGAAKSEEKAKELWDWTQELINSVLKA</sequence>
<dbReference type="AlphaFoldDB" id="A0AAQ3RAZ9"/>
<dbReference type="InterPro" id="IPR002347">
    <property type="entry name" value="SDR_fam"/>
</dbReference>
<comment type="similarity">
    <text evidence="1">Belongs to the short-chain dehydrogenases/reductases (SDR) family.</text>
</comment>
<evidence type="ECO:0000313" key="4">
    <source>
        <dbReference type="EMBL" id="WPH02716.1"/>
    </source>
</evidence>
<dbReference type="EMBL" id="CP138588">
    <property type="protein sequence ID" value="WPH02716.1"/>
    <property type="molecule type" value="Genomic_DNA"/>
</dbReference>
<dbReference type="SUPFAM" id="SSF51735">
    <property type="entry name" value="NAD(P)-binding Rossmann-fold domains"/>
    <property type="match status" value="1"/>
</dbReference>
<proteinExistence type="inferred from homology"/>
<evidence type="ECO:0008006" key="6">
    <source>
        <dbReference type="Google" id="ProtNLM"/>
    </source>
</evidence>
<accession>A0AAQ3RAZ9</accession>
<organism evidence="4 5">
    <name type="scientific">Acrodontium crateriforme</name>
    <dbReference type="NCBI Taxonomy" id="150365"/>
    <lineage>
        <taxon>Eukaryota</taxon>
        <taxon>Fungi</taxon>
        <taxon>Dikarya</taxon>
        <taxon>Ascomycota</taxon>
        <taxon>Pezizomycotina</taxon>
        <taxon>Dothideomycetes</taxon>
        <taxon>Dothideomycetidae</taxon>
        <taxon>Mycosphaerellales</taxon>
        <taxon>Teratosphaeriaceae</taxon>
        <taxon>Acrodontium</taxon>
    </lineage>
</organism>
<dbReference type="PANTHER" id="PTHR24320:SF154">
    <property type="entry name" value="OXIDOREDUCTASE, SHORT-CHAIN DEHYDROGENASE_REDUCTASE FAMILY (AFU_ORTHOLOGUE AFUA_2G04560)"/>
    <property type="match status" value="1"/>
</dbReference>
<keyword evidence="3" id="KW-0472">Membrane</keyword>
<feature type="transmembrane region" description="Helical" evidence="3">
    <location>
        <begin position="12"/>
        <end position="34"/>
    </location>
</feature>
<dbReference type="PRINTS" id="PR00081">
    <property type="entry name" value="GDHRDH"/>
</dbReference>